<keyword evidence="9 10" id="KW-0472">Membrane</keyword>
<organism evidence="11 12">
    <name type="scientific">Legionella worsleiensis</name>
    <dbReference type="NCBI Taxonomy" id="45076"/>
    <lineage>
        <taxon>Bacteria</taxon>
        <taxon>Pseudomonadati</taxon>
        <taxon>Pseudomonadota</taxon>
        <taxon>Gammaproteobacteria</taxon>
        <taxon>Legionellales</taxon>
        <taxon>Legionellaceae</taxon>
        <taxon>Legionella</taxon>
    </lineage>
</organism>
<evidence type="ECO:0000256" key="6">
    <source>
        <dbReference type="ARBA" id="ARBA00022692"/>
    </source>
</evidence>
<keyword evidence="5" id="KW-0997">Cell inner membrane</keyword>
<gene>
    <name evidence="11" type="primary">yghD</name>
    <name evidence="11" type="ORF">Lwor_1981</name>
</gene>
<name>A0A0W1A5Z9_9GAMM</name>
<keyword evidence="6 10" id="KW-0812">Transmembrane</keyword>
<dbReference type="SUPFAM" id="SSF103054">
    <property type="entry name" value="General secretion pathway protein M, EpsM"/>
    <property type="match status" value="1"/>
</dbReference>
<comment type="subcellular location">
    <subcellularLocation>
        <location evidence="1">Cell inner membrane</location>
        <topology evidence="1">Single-pass membrane protein</topology>
    </subcellularLocation>
</comment>
<evidence type="ECO:0000256" key="1">
    <source>
        <dbReference type="ARBA" id="ARBA00004377"/>
    </source>
</evidence>
<dbReference type="Proteomes" id="UP000054662">
    <property type="component" value="Unassembled WGS sequence"/>
</dbReference>
<evidence type="ECO:0000256" key="2">
    <source>
        <dbReference type="ARBA" id="ARBA00010637"/>
    </source>
</evidence>
<dbReference type="GO" id="GO:0005886">
    <property type="term" value="C:plasma membrane"/>
    <property type="evidence" value="ECO:0007669"/>
    <property type="project" value="UniProtKB-SubCell"/>
</dbReference>
<feature type="transmembrane region" description="Helical" evidence="10">
    <location>
        <begin position="12"/>
        <end position="29"/>
    </location>
</feature>
<comment type="similarity">
    <text evidence="2">Belongs to the GSP M family.</text>
</comment>
<dbReference type="STRING" id="45076.Lwor_1981"/>
<evidence type="ECO:0000256" key="4">
    <source>
        <dbReference type="ARBA" id="ARBA00022475"/>
    </source>
</evidence>
<evidence type="ECO:0000256" key="3">
    <source>
        <dbReference type="ARBA" id="ARBA00022448"/>
    </source>
</evidence>
<sequence>MKSYLNSLNEREKWMVITAVLSLALYVYYQFIYTPLSNTVALKSTQLVEKTQTLAWMKQVRQQANSSTKKRSVDNSQLLTLLATQLKNNKTLKFPFQLQQTGSGEIQLSFESVPFQLFIQWLARINDEYTLTIKQCVVDETDTPGMTRLMIIITST</sequence>
<keyword evidence="4" id="KW-1003">Cell membrane</keyword>
<keyword evidence="8 10" id="KW-1133">Transmembrane helix</keyword>
<accession>A0A0W1A5Z9</accession>
<dbReference type="RefSeq" id="WP_058493753.1">
    <property type="nucleotide sequence ID" value="NZ_CBCRUR010000004.1"/>
</dbReference>
<dbReference type="InterPro" id="IPR023229">
    <property type="entry name" value="T2SS_M_periplasmic_sf"/>
</dbReference>
<evidence type="ECO:0000313" key="12">
    <source>
        <dbReference type="Proteomes" id="UP000054662"/>
    </source>
</evidence>
<evidence type="ECO:0000256" key="5">
    <source>
        <dbReference type="ARBA" id="ARBA00022519"/>
    </source>
</evidence>
<evidence type="ECO:0000313" key="11">
    <source>
        <dbReference type="EMBL" id="KTD76756.1"/>
    </source>
</evidence>
<evidence type="ECO:0000256" key="9">
    <source>
        <dbReference type="ARBA" id="ARBA00023136"/>
    </source>
</evidence>
<dbReference type="Gene3D" id="3.30.1360.100">
    <property type="entry name" value="General secretion pathway protein M, EpsM"/>
    <property type="match status" value="1"/>
</dbReference>
<evidence type="ECO:0000256" key="10">
    <source>
        <dbReference type="SAM" id="Phobius"/>
    </source>
</evidence>
<dbReference type="GO" id="GO:0015628">
    <property type="term" value="P:protein secretion by the type II secretion system"/>
    <property type="evidence" value="ECO:0007669"/>
    <property type="project" value="InterPro"/>
</dbReference>
<reference evidence="11 12" key="1">
    <citation type="submission" date="2015-11" db="EMBL/GenBank/DDBJ databases">
        <title>Genomic analysis of 38 Legionella species identifies large and diverse effector repertoires.</title>
        <authorList>
            <person name="Burstein D."/>
            <person name="Amaro F."/>
            <person name="Zusman T."/>
            <person name="Lifshitz Z."/>
            <person name="Cohen O."/>
            <person name="Gilbert J.A."/>
            <person name="Pupko T."/>
            <person name="Shuman H.A."/>
            <person name="Segal G."/>
        </authorList>
    </citation>
    <scope>NUCLEOTIDE SEQUENCE [LARGE SCALE GENOMIC DNA]</scope>
    <source>
        <strain evidence="11 12">ATCC 49508</strain>
    </source>
</reference>
<comment type="caution">
    <text evidence="11">The sequence shown here is derived from an EMBL/GenBank/DDBJ whole genome shotgun (WGS) entry which is preliminary data.</text>
</comment>
<dbReference type="Pfam" id="PF04612">
    <property type="entry name" value="T2SSM"/>
    <property type="match status" value="1"/>
</dbReference>
<evidence type="ECO:0000256" key="8">
    <source>
        <dbReference type="ARBA" id="ARBA00022989"/>
    </source>
</evidence>
<dbReference type="InterPro" id="IPR007690">
    <property type="entry name" value="T2SS_GspM"/>
</dbReference>
<dbReference type="AlphaFoldDB" id="A0A0W1A5Z9"/>
<keyword evidence="3" id="KW-0813">Transport</keyword>
<dbReference type="OrthoDB" id="6624834at2"/>
<keyword evidence="12" id="KW-1185">Reference proteome</keyword>
<keyword evidence="7" id="KW-0653">Protein transport</keyword>
<evidence type="ECO:0000256" key="7">
    <source>
        <dbReference type="ARBA" id="ARBA00022927"/>
    </source>
</evidence>
<dbReference type="EMBL" id="LNZC01000027">
    <property type="protein sequence ID" value="KTD76756.1"/>
    <property type="molecule type" value="Genomic_DNA"/>
</dbReference>
<proteinExistence type="inferred from homology"/>
<dbReference type="GO" id="GO:0015627">
    <property type="term" value="C:type II protein secretion system complex"/>
    <property type="evidence" value="ECO:0007669"/>
    <property type="project" value="InterPro"/>
</dbReference>
<dbReference type="PATRIC" id="fig|45076.6.peg.2162"/>
<protein>
    <submittedName>
        <fullName evidence="11">Putative general secretion pathway protein YghD</fullName>
    </submittedName>
</protein>